<gene>
    <name evidence="1" type="ORF">DSM00_703</name>
</gene>
<proteinExistence type="predicted"/>
<evidence type="ECO:0000313" key="2">
    <source>
        <dbReference type="Proteomes" id="UP000289238"/>
    </source>
</evidence>
<sequence>MALNVLILAETIDVDTSSAGKANLALIASLVDESIAVRVFHYSHKEVLISGAETILIQENKKDFYYWLSRSQRILQRITKINFSKLLEARFGFSLTFKNDVNSMVVALNKEAPAAYDFILTLSKGSSYRTHAALLKLPQWHSKWLAYIHDPYPFNWYPEPYNWKEAGSIQKELFFKIVAQTAMWLGYPSEHLRVWMGQFDLNFKEKGVLLPHQITHRISKKTLPAFFNSNDFNVLHAGNLLEQRNPFYLIKAWTVFLEARPNARNCSQLLLIGPGNFHEPKLSELCITEETIYRYSGFMDYDVVLELERQSSVNIVLEAEADISPFLPAKFPNLIMTNRPLLHLGPKKSEVRRLLGFDYSYVAEVQDIQAIANQLILLFDSWIAGELHIQSYSADLKYYLSSAYLKETLNHLITKH</sequence>
<organism evidence="1 2">
    <name type="scientific">Leeuwenhoekiella aequorea</name>
    <dbReference type="NCBI Taxonomy" id="283736"/>
    <lineage>
        <taxon>Bacteria</taxon>
        <taxon>Pseudomonadati</taxon>
        <taxon>Bacteroidota</taxon>
        <taxon>Flavobacteriia</taxon>
        <taxon>Flavobacteriales</taxon>
        <taxon>Flavobacteriaceae</taxon>
        <taxon>Leeuwenhoekiella</taxon>
    </lineage>
</organism>
<name>A0A4Q0PDK2_9FLAO</name>
<reference evidence="1 2" key="1">
    <citation type="submission" date="2018-07" db="EMBL/GenBank/DDBJ databases">
        <title>Leeuwenhoekiella genomics.</title>
        <authorList>
            <person name="Tahon G."/>
            <person name="Willems A."/>
        </authorList>
    </citation>
    <scope>NUCLEOTIDE SEQUENCE [LARGE SCALE GENOMIC DNA]</scope>
    <source>
        <strain evidence="1 2">LMG 22550</strain>
    </source>
</reference>
<keyword evidence="2" id="KW-1185">Reference proteome</keyword>
<dbReference type="Proteomes" id="UP000289238">
    <property type="component" value="Unassembled WGS sequence"/>
</dbReference>
<protein>
    <recommendedName>
        <fullName evidence="3">Glycosyltransferase involved in cell wall biosynthesis</fullName>
    </recommendedName>
</protein>
<dbReference type="RefSeq" id="WP_128756616.1">
    <property type="nucleotide sequence ID" value="NZ_QOVM01000001.1"/>
</dbReference>
<dbReference type="AlphaFoldDB" id="A0A4Q0PDK2"/>
<dbReference type="EMBL" id="QOVM01000001">
    <property type="protein sequence ID" value="RXG24907.1"/>
    <property type="molecule type" value="Genomic_DNA"/>
</dbReference>
<dbReference type="SUPFAM" id="SSF53756">
    <property type="entry name" value="UDP-Glycosyltransferase/glycogen phosphorylase"/>
    <property type="match status" value="1"/>
</dbReference>
<evidence type="ECO:0008006" key="3">
    <source>
        <dbReference type="Google" id="ProtNLM"/>
    </source>
</evidence>
<comment type="caution">
    <text evidence="1">The sequence shown here is derived from an EMBL/GenBank/DDBJ whole genome shotgun (WGS) entry which is preliminary data.</text>
</comment>
<dbReference type="OrthoDB" id="977218at2"/>
<evidence type="ECO:0000313" key="1">
    <source>
        <dbReference type="EMBL" id="RXG24907.1"/>
    </source>
</evidence>
<accession>A0A4Q0PDK2</accession>